<dbReference type="Proteomes" id="UP001596523">
    <property type="component" value="Unassembled WGS sequence"/>
</dbReference>
<feature type="transmembrane region" description="Helical" evidence="6">
    <location>
        <begin position="279"/>
        <end position="300"/>
    </location>
</feature>
<feature type="transmembrane region" description="Helical" evidence="6">
    <location>
        <begin position="12"/>
        <end position="33"/>
    </location>
</feature>
<keyword evidence="4 6" id="KW-0472">Membrane</keyword>
<organism evidence="8 9">
    <name type="scientific">Streptomyces monticola</name>
    <dbReference type="NCBI Taxonomy" id="2666263"/>
    <lineage>
        <taxon>Bacteria</taxon>
        <taxon>Bacillati</taxon>
        <taxon>Actinomycetota</taxon>
        <taxon>Actinomycetes</taxon>
        <taxon>Kitasatosporales</taxon>
        <taxon>Streptomycetaceae</taxon>
        <taxon>Streptomyces</taxon>
    </lineage>
</organism>
<feature type="transmembrane region" description="Helical" evidence="6">
    <location>
        <begin position="312"/>
        <end position="333"/>
    </location>
</feature>
<feature type="domain" description="Major facilitator superfamily (MFS) profile" evidence="7">
    <location>
        <begin position="15"/>
        <end position="507"/>
    </location>
</feature>
<evidence type="ECO:0000259" key="7">
    <source>
        <dbReference type="PROSITE" id="PS50850"/>
    </source>
</evidence>
<accession>A0ABW2JHU1</accession>
<dbReference type="InterPro" id="IPR011701">
    <property type="entry name" value="MFS"/>
</dbReference>
<feature type="transmembrane region" description="Helical" evidence="6">
    <location>
        <begin position="106"/>
        <end position="127"/>
    </location>
</feature>
<dbReference type="EMBL" id="JBHTCF010000004">
    <property type="protein sequence ID" value="MFC7305234.1"/>
    <property type="molecule type" value="Genomic_DNA"/>
</dbReference>
<comment type="caution">
    <text evidence="8">The sequence shown here is derived from an EMBL/GenBank/DDBJ whole genome shotgun (WGS) entry which is preliminary data.</text>
</comment>
<keyword evidence="9" id="KW-1185">Reference proteome</keyword>
<dbReference type="Gene3D" id="1.20.1250.20">
    <property type="entry name" value="MFS general substrate transporter like domains"/>
    <property type="match status" value="1"/>
</dbReference>
<feature type="transmembrane region" description="Helical" evidence="6">
    <location>
        <begin position="81"/>
        <end position="100"/>
    </location>
</feature>
<comment type="subcellular location">
    <subcellularLocation>
        <location evidence="1">Cell membrane</location>
        <topology evidence="1">Multi-pass membrane protein</topology>
    </subcellularLocation>
</comment>
<dbReference type="InterPro" id="IPR020846">
    <property type="entry name" value="MFS_dom"/>
</dbReference>
<evidence type="ECO:0000313" key="8">
    <source>
        <dbReference type="EMBL" id="MFC7305234.1"/>
    </source>
</evidence>
<feature type="transmembrane region" description="Helical" evidence="6">
    <location>
        <begin position="416"/>
        <end position="434"/>
    </location>
</feature>
<dbReference type="Pfam" id="PF07690">
    <property type="entry name" value="MFS_1"/>
    <property type="match status" value="1"/>
</dbReference>
<keyword evidence="5" id="KW-0046">Antibiotic resistance</keyword>
<evidence type="ECO:0000256" key="6">
    <source>
        <dbReference type="SAM" id="Phobius"/>
    </source>
</evidence>
<dbReference type="PANTHER" id="PTHR42718">
    <property type="entry name" value="MAJOR FACILITATOR SUPERFAMILY MULTIDRUG TRANSPORTER MFSC"/>
    <property type="match status" value="1"/>
</dbReference>
<feature type="transmembrane region" description="Helical" evidence="6">
    <location>
        <begin position="242"/>
        <end position="259"/>
    </location>
</feature>
<feature type="transmembrane region" description="Helical" evidence="6">
    <location>
        <begin position="345"/>
        <end position="363"/>
    </location>
</feature>
<feature type="transmembrane region" description="Helical" evidence="6">
    <location>
        <begin position="476"/>
        <end position="503"/>
    </location>
</feature>
<evidence type="ECO:0000256" key="4">
    <source>
        <dbReference type="ARBA" id="ARBA00023136"/>
    </source>
</evidence>
<evidence type="ECO:0000256" key="3">
    <source>
        <dbReference type="ARBA" id="ARBA00022989"/>
    </source>
</evidence>
<protein>
    <submittedName>
        <fullName evidence="8">MFS transporter</fullName>
    </submittedName>
</protein>
<dbReference type="CDD" id="cd17321">
    <property type="entry name" value="MFS_MMR_MDR_like"/>
    <property type="match status" value="1"/>
</dbReference>
<dbReference type="PROSITE" id="PS50850">
    <property type="entry name" value="MFS"/>
    <property type="match status" value="1"/>
</dbReference>
<evidence type="ECO:0000313" key="9">
    <source>
        <dbReference type="Proteomes" id="UP001596523"/>
    </source>
</evidence>
<evidence type="ECO:0000256" key="2">
    <source>
        <dbReference type="ARBA" id="ARBA00022692"/>
    </source>
</evidence>
<feature type="transmembrane region" description="Helical" evidence="6">
    <location>
        <begin position="211"/>
        <end position="230"/>
    </location>
</feature>
<reference evidence="9" key="1">
    <citation type="journal article" date="2019" name="Int. J. Syst. Evol. Microbiol.">
        <title>The Global Catalogue of Microorganisms (GCM) 10K type strain sequencing project: providing services to taxonomists for standard genome sequencing and annotation.</title>
        <authorList>
            <consortium name="The Broad Institute Genomics Platform"/>
            <consortium name="The Broad Institute Genome Sequencing Center for Infectious Disease"/>
            <person name="Wu L."/>
            <person name="Ma J."/>
        </authorList>
    </citation>
    <scope>NUCLEOTIDE SEQUENCE [LARGE SCALE GENOMIC DNA]</scope>
    <source>
        <strain evidence="9">SYNS20</strain>
    </source>
</reference>
<sequence>MDPKAAQLHPRRWWALGALVASTLVLGFDMTILNVALPTMAAQLGASTGEQQWIVDSYIVVFAALMLPAGLLGDRYGRRRMLVAGLVVFLAGALAGTLAGTPALVIAARGVMGMGAALVAPLSLAVLPSLFGPEERGKAVAAVTAATASGLPLGPMIGGWLLDHYWWGSIFLINVPLVALGIAACLWLLPETLPHSPEGMGGAPTPSAPRIGVLSTLFSAAGLGALVLGFIEAPARGWSDPLVLALLGGSVVLVAALVLRERRAARPMLDLRLLARRGFLWNTVTVTLGSFVISGLLFLLPAHLQTVLGYDAFGTGLRLLPLMAGIVVAAKAAAPLTGRLGPRPVVAAGLVVLCFAALLGARTGPGDGYVFTAVWLSVAGLGFGFALMPAMDGAIGDVPAQEAGSGSALLQTFKQVGTALGVALLGSLMAGAYAGRLDTSGLPAAAADAADDSVVGAHMVAERLGLPRLAASADEAYLHGMGLVLVACAFAALATALLVALLLPNPRRAAGPDPVPVAVHGVAAGRGDSRE</sequence>
<dbReference type="PANTHER" id="PTHR42718:SF42">
    <property type="entry name" value="EXPORT PROTEIN"/>
    <property type="match status" value="1"/>
</dbReference>
<gene>
    <name evidence="8" type="ORF">ACFQVC_13500</name>
</gene>
<name>A0ABW2JHU1_9ACTN</name>
<dbReference type="Gene3D" id="1.20.1720.10">
    <property type="entry name" value="Multidrug resistance protein D"/>
    <property type="match status" value="1"/>
</dbReference>
<dbReference type="InterPro" id="IPR036259">
    <property type="entry name" value="MFS_trans_sf"/>
</dbReference>
<keyword evidence="3 6" id="KW-1133">Transmembrane helix</keyword>
<proteinExistence type="predicted"/>
<feature type="transmembrane region" description="Helical" evidence="6">
    <location>
        <begin position="166"/>
        <end position="190"/>
    </location>
</feature>
<evidence type="ECO:0000256" key="5">
    <source>
        <dbReference type="ARBA" id="ARBA00023251"/>
    </source>
</evidence>
<dbReference type="SUPFAM" id="SSF103473">
    <property type="entry name" value="MFS general substrate transporter"/>
    <property type="match status" value="2"/>
</dbReference>
<feature type="transmembrane region" description="Helical" evidence="6">
    <location>
        <begin position="369"/>
        <end position="388"/>
    </location>
</feature>
<feature type="transmembrane region" description="Helical" evidence="6">
    <location>
        <begin position="139"/>
        <end position="160"/>
    </location>
</feature>
<feature type="transmembrane region" description="Helical" evidence="6">
    <location>
        <begin position="53"/>
        <end position="72"/>
    </location>
</feature>
<evidence type="ECO:0000256" key="1">
    <source>
        <dbReference type="ARBA" id="ARBA00004651"/>
    </source>
</evidence>
<keyword evidence="2 6" id="KW-0812">Transmembrane</keyword>
<dbReference type="RefSeq" id="WP_381830441.1">
    <property type="nucleotide sequence ID" value="NZ_JBHTCF010000004.1"/>
</dbReference>